<evidence type="ECO:0000313" key="7">
    <source>
        <dbReference type="Proteomes" id="UP000243579"/>
    </source>
</evidence>
<evidence type="ECO:0000313" key="6">
    <source>
        <dbReference type="EMBL" id="OQR87357.1"/>
    </source>
</evidence>
<dbReference type="Gene3D" id="2.60.120.330">
    <property type="entry name" value="B-lactam Antibiotic, Isopenicillin N Synthase, Chain"/>
    <property type="match status" value="1"/>
</dbReference>
<keyword evidence="2" id="KW-0223">Dioxygenase</keyword>
<feature type="domain" description="Aspartyl/asparaginy/proline hydroxylase" evidence="5">
    <location>
        <begin position="132"/>
        <end position="297"/>
    </location>
</feature>
<dbReference type="InterPro" id="IPR027443">
    <property type="entry name" value="IPNS-like_sf"/>
</dbReference>
<reference evidence="6 7" key="1">
    <citation type="journal article" date="2014" name="Genome Biol. Evol.">
        <title>The secreted proteins of Achlya hypogyna and Thraustotheca clavata identify the ancestral oomycete secretome and reveal gene acquisitions by horizontal gene transfer.</title>
        <authorList>
            <person name="Misner I."/>
            <person name="Blouin N."/>
            <person name="Leonard G."/>
            <person name="Richards T.A."/>
            <person name="Lane C.E."/>
        </authorList>
    </citation>
    <scope>NUCLEOTIDE SEQUENCE [LARGE SCALE GENOMIC DNA]</scope>
    <source>
        <strain evidence="6 7">ATCC 48635</strain>
    </source>
</reference>
<evidence type="ECO:0000259" key="5">
    <source>
        <dbReference type="Pfam" id="PF05118"/>
    </source>
</evidence>
<name>A0A1V9YNW4_ACHHY</name>
<dbReference type="Pfam" id="PF05118">
    <property type="entry name" value="Asp_Arg_Hydrox"/>
    <property type="match status" value="1"/>
</dbReference>
<feature type="region of interest" description="Disordered" evidence="4">
    <location>
        <begin position="1"/>
        <end position="24"/>
    </location>
</feature>
<dbReference type="PANTHER" id="PTHR46332">
    <property type="entry name" value="ASPARTATE BETA-HYDROXYLASE DOMAIN-CONTAINING PROTEIN 2"/>
    <property type="match status" value="1"/>
</dbReference>
<keyword evidence="3" id="KW-0560">Oxidoreductase</keyword>
<dbReference type="InterPro" id="IPR007803">
    <property type="entry name" value="Asp/Arg/Pro-Hydrxlase"/>
</dbReference>
<evidence type="ECO:0000256" key="1">
    <source>
        <dbReference type="ARBA" id="ARBA00007730"/>
    </source>
</evidence>
<feature type="compositionally biased region" description="Polar residues" evidence="4">
    <location>
        <begin position="1"/>
        <end position="22"/>
    </location>
</feature>
<evidence type="ECO:0000256" key="4">
    <source>
        <dbReference type="SAM" id="MobiDB-lite"/>
    </source>
</evidence>
<dbReference type="PANTHER" id="PTHR46332:SF5">
    <property type="entry name" value="ASPARTATE BETA-HYDROXYLASE DOMAIN CONTAINING 2"/>
    <property type="match status" value="1"/>
</dbReference>
<protein>
    <submittedName>
        <fullName evidence="6">Aspartyl/Asparaginyl beta-hydroxylase</fullName>
    </submittedName>
</protein>
<organism evidence="6 7">
    <name type="scientific">Achlya hypogyna</name>
    <name type="common">Oomycete</name>
    <name type="synonym">Protoachlya hypogyna</name>
    <dbReference type="NCBI Taxonomy" id="1202772"/>
    <lineage>
        <taxon>Eukaryota</taxon>
        <taxon>Sar</taxon>
        <taxon>Stramenopiles</taxon>
        <taxon>Oomycota</taxon>
        <taxon>Saprolegniomycetes</taxon>
        <taxon>Saprolegniales</taxon>
        <taxon>Achlyaceae</taxon>
        <taxon>Achlya</taxon>
    </lineage>
</organism>
<dbReference type="STRING" id="1202772.A0A1V9YNW4"/>
<dbReference type="InterPro" id="IPR051821">
    <property type="entry name" value="Asp/Asn_beta-hydroxylase"/>
</dbReference>
<accession>A0A1V9YNW4</accession>
<dbReference type="SUPFAM" id="SSF51197">
    <property type="entry name" value="Clavaminate synthase-like"/>
    <property type="match status" value="1"/>
</dbReference>
<dbReference type="Proteomes" id="UP000243579">
    <property type="component" value="Unassembled WGS sequence"/>
</dbReference>
<gene>
    <name evidence="6" type="ORF">ACHHYP_09091</name>
</gene>
<comment type="caution">
    <text evidence="6">The sequence shown here is derived from an EMBL/GenBank/DDBJ whole genome shotgun (WGS) entry which is preliminary data.</text>
</comment>
<evidence type="ECO:0000256" key="3">
    <source>
        <dbReference type="ARBA" id="ARBA00023002"/>
    </source>
</evidence>
<sequence>MATATTSVPLVSSPVGNESDSTIARDGMTEVAMKLDKTELEAQLRELTRDWGLTPLGQNIAFLWLTKAATDATGGLSRLRKWAIMQLNRQRRPSGISPWQRGCPNLMPGLTTQPVWIAQRHELLPWIRTLEAAFPIIKEELLALKNDPSGFQPYRAPTWAGIQPAADGIGSISHDAGDWNVYYLFLHDVDYAANRARCPVTSALLQSIPHQYDHAFFSALAPQTHITKHHGPTNKKLRVHLPLVVPAGDLCRLRIGDEVVHFKEGECFVFDDSFEHEAWNDHATQSRLVLIVDVWHPAFTAPEVKFLEFLRKAQLRRERQASEGDHDGFYQILKVAQALPSNVDAIFGPAS</sequence>
<dbReference type="EMBL" id="JNBR01001449">
    <property type="protein sequence ID" value="OQR87357.1"/>
    <property type="molecule type" value="Genomic_DNA"/>
</dbReference>
<dbReference type="AlphaFoldDB" id="A0A1V9YNW4"/>
<proteinExistence type="inferred from homology"/>
<dbReference type="GO" id="GO:0016020">
    <property type="term" value="C:membrane"/>
    <property type="evidence" value="ECO:0007669"/>
    <property type="project" value="TreeGrafter"/>
</dbReference>
<keyword evidence="7" id="KW-1185">Reference proteome</keyword>
<dbReference type="OrthoDB" id="438431at2759"/>
<dbReference type="GO" id="GO:0051213">
    <property type="term" value="F:dioxygenase activity"/>
    <property type="evidence" value="ECO:0007669"/>
    <property type="project" value="UniProtKB-KW"/>
</dbReference>
<evidence type="ECO:0000256" key="2">
    <source>
        <dbReference type="ARBA" id="ARBA00022964"/>
    </source>
</evidence>
<comment type="similarity">
    <text evidence="1">Belongs to the aspartyl/asparaginyl beta-hydroxylase family.</text>
</comment>